<dbReference type="SUPFAM" id="SSF53623">
    <property type="entry name" value="MurD-like peptide ligases, catalytic domain"/>
    <property type="match status" value="1"/>
</dbReference>
<dbReference type="InterPro" id="IPR018109">
    <property type="entry name" value="Folylpolyglutamate_synth_CS"/>
</dbReference>
<evidence type="ECO:0000256" key="4">
    <source>
        <dbReference type="ARBA" id="ARBA00022840"/>
    </source>
</evidence>
<proteinExistence type="inferred from homology"/>
<dbReference type="PANTHER" id="PTHR11136">
    <property type="entry name" value="FOLYLPOLYGLUTAMATE SYNTHASE-RELATED"/>
    <property type="match status" value="1"/>
</dbReference>
<dbReference type="PANTHER" id="PTHR11136:SF0">
    <property type="entry name" value="DIHYDROFOLATE SYNTHETASE-RELATED"/>
    <property type="match status" value="1"/>
</dbReference>
<dbReference type="Gene3D" id="3.40.1190.10">
    <property type="entry name" value="Mur-like, catalytic domain"/>
    <property type="match status" value="1"/>
</dbReference>
<name>A0ABY9JXH3_9BACI</name>
<reference evidence="6 7" key="1">
    <citation type="submission" date="2023-06" db="EMBL/GenBank/DDBJ databases">
        <title>Five Gram-positive bacteria isolated from mangrove sediments in Shenzhen, Guangdong, China.</title>
        <authorList>
            <person name="Yu S."/>
            <person name="Zheng W."/>
            <person name="Huang Y."/>
        </authorList>
    </citation>
    <scope>NUCLEOTIDE SEQUENCE [LARGE SCALE GENOMIC DNA]</scope>
    <source>
        <strain evidence="6 7">SaN35-3</strain>
    </source>
</reference>
<dbReference type="Proteomes" id="UP001197974">
    <property type="component" value="Chromosome"/>
</dbReference>
<keyword evidence="7" id="KW-1185">Reference proteome</keyword>
<organism evidence="6 7">
    <name type="scientific">Bacillus carboniphilus</name>
    <dbReference type="NCBI Taxonomy" id="86663"/>
    <lineage>
        <taxon>Bacteria</taxon>
        <taxon>Bacillati</taxon>
        <taxon>Bacillota</taxon>
        <taxon>Bacilli</taxon>
        <taxon>Bacillales</taxon>
        <taxon>Bacillaceae</taxon>
        <taxon>Bacillus</taxon>
    </lineage>
</organism>
<evidence type="ECO:0000259" key="5">
    <source>
        <dbReference type="Pfam" id="PF08245"/>
    </source>
</evidence>
<keyword evidence="3" id="KW-0547">Nucleotide-binding</keyword>
<dbReference type="PROSITE" id="PS01012">
    <property type="entry name" value="FOLYLPOLYGLU_SYNT_2"/>
    <property type="match status" value="1"/>
</dbReference>
<accession>A0ABY9JXH3</accession>
<sequence>MVTNVQEAIDWIHSKLKFGVKPGIDRMNYILDRLGNPHQKSKYVHIAGTNGKGSTLTFLNEIVQSANYSVGTFTSPYIEYFNERISVNGRMISDDELVTLVNIVAPIVDEMKHAELGEATEFEIITAMMFYFFAELNPVDLVIVETGLGGLYDSTNVIKPIISIITNIGFDHTDILGDTIEEICRQKAGIIKNEVPVVTAVENQEALNVIEKQATLTLSSLYTLHKRVTVACKSGNL</sequence>
<dbReference type="Pfam" id="PF08245">
    <property type="entry name" value="Mur_ligase_M"/>
    <property type="match status" value="1"/>
</dbReference>
<dbReference type="GO" id="GO:0016874">
    <property type="term" value="F:ligase activity"/>
    <property type="evidence" value="ECO:0007669"/>
    <property type="project" value="UniProtKB-KW"/>
</dbReference>
<dbReference type="InterPro" id="IPR001645">
    <property type="entry name" value="Folylpolyglutamate_synth"/>
</dbReference>
<dbReference type="InterPro" id="IPR013221">
    <property type="entry name" value="Mur_ligase_cen"/>
</dbReference>
<evidence type="ECO:0000256" key="1">
    <source>
        <dbReference type="ARBA" id="ARBA00008276"/>
    </source>
</evidence>
<dbReference type="RefSeq" id="WP_306020629.1">
    <property type="nucleotide sequence ID" value="NZ_CP129013.1"/>
</dbReference>
<evidence type="ECO:0000256" key="2">
    <source>
        <dbReference type="ARBA" id="ARBA00022598"/>
    </source>
</evidence>
<dbReference type="InterPro" id="IPR036565">
    <property type="entry name" value="Mur-like_cat_sf"/>
</dbReference>
<protein>
    <submittedName>
        <fullName evidence="6">Mur ligase family protein</fullName>
    </submittedName>
</protein>
<dbReference type="EMBL" id="CP129013">
    <property type="protein sequence ID" value="WLR44092.1"/>
    <property type="molecule type" value="Genomic_DNA"/>
</dbReference>
<evidence type="ECO:0000256" key="3">
    <source>
        <dbReference type="ARBA" id="ARBA00022741"/>
    </source>
</evidence>
<dbReference type="NCBIfam" id="TIGR01499">
    <property type="entry name" value="folC"/>
    <property type="match status" value="1"/>
</dbReference>
<keyword evidence="2 6" id="KW-0436">Ligase</keyword>
<evidence type="ECO:0000313" key="6">
    <source>
        <dbReference type="EMBL" id="WLR44092.1"/>
    </source>
</evidence>
<keyword evidence="4" id="KW-0067">ATP-binding</keyword>
<gene>
    <name evidence="6" type="ORF">LC087_08355</name>
</gene>
<evidence type="ECO:0000313" key="7">
    <source>
        <dbReference type="Proteomes" id="UP001197974"/>
    </source>
</evidence>
<feature type="domain" description="Mur ligase central" evidence="5">
    <location>
        <begin position="46"/>
        <end position="210"/>
    </location>
</feature>
<comment type="similarity">
    <text evidence="1">Belongs to the folylpolyglutamate synthase family.</text>
</comment>